<proteinExistence type="predicted"/>
<keyword evidence="1" id="KW-0812">Transmembrane</keyword>
<protein>
    <submittedName>
        <fullName evidence="2">Uncharacterized protein</fullName>
    </submittedName>
</protein>
<reference evidence="2 3" key="1">
    <citation type="submission" date="2017-02" db="EMBL/GenBank/DDBJ databases">
        <authorList>
            <person name="Peterson S.W."/>
        </authorList>
    </citation>
    <scope>NUCLEOTIDE SEQUENCE [LARGE SCALE GENOMIC DNA]</scope>
    <source>
        <strain evidence="2 3">DSM 18108</strain>
    </source>
</reference>
<keyword evidence="1" id="KW-0472">Membrane</keyword>
<keyword evidence="3" id="KW-1185">Reference proteome</keyword>
<name>A0A1T5PAB2_9BACT</name>
<feature type="transmembrane region" description="Helical" evidence="1">
    <location>
        <begin position="71"/>
        <end position="92"/>
    </location>
</feature>
<feature type="transmembrane region" description="Helical" evidence="1">
    <location>
        <begin position="6"/>
        <end position="27"/>
    </location>
</feature>
<gene>
    <name evidence="2" type="ORF">SAMN05660461_5501</name>
</gene>
<dbReference type="Proteomes" id="UP000190166">
    <property type="component" value="Unassembled WGS sequence"/>
</dbReference>
<sequence length="190" mass="22813">METFGHVRMVIGFILSLSIAHLLKGTAKFIQHPNREKPYWVHLSWVAYIFVLLVHFWWWEMPLHALKKWTFPEYIFIISFITTFFLLCALLYPDDLKDYKGYQDYFYSRRKWFFGVLAFSFIADVIDTLIKGQDYFHHFGIEYPIRNIIHFVLCLLAIRISNRTFHGALVIIFMLYEMSYVLRLYLSAAT</sequence>
<dbReference type="EMBL" id="FUZZ01000005">
    <property type="protein sequence ID" value="SKD09612.1"/>
    <property type="molecule type" value="Genomic_DNA"/>
</dbReference>
<feature type="transmembrane region" description="Helical" evidence="1">
    <location>
        <begin position="165"/>
        <end position="186"/>
    </location>
</feature>
<dbReference type="RefSeq" id="WP_079472763.1">
    <property type="nucleotide sequence ID" value="NZ_FUZZ01000005.1"/>
</dbReference>
<evidence type="ECO:0000313" key="3">
    <source>
        <dbReference type="Proteomes" id="UP000190166"/>
    </source>
</evidence>
<keyword evidence="1" id="KW-1133">Transmembrane helix</keyword>
<evidence type="ECO:0000313" key="2">
    <source>
        <dbReference type="EMBL" id="SKD09612.1"/>
    </source>
</evidence>
<accession>A0A1T5PAB2</accession>
<dbReference type="AlphaFoldDB" id="A0A1T5PAB2"/>
<feature type="transmembrane region" description="Helical" evidence="1">
    <location>
        <begin position="112"/>
        <end position="130"/>
    </location>
</feature>
<organism evidence="2 3">
    <name type="scientific">Chitinophaga ginsengisegetis</name>
    <dbReference type="NCBI Taxonomy" id="393003"/>
    <lineage>
        <taxon>Bacteria</taxon>
        <taxon>Pseudomonadati</taxon>
        <taxon>Bacteroidota</taxon>
        <taxon>Chitinophagia</taxon>
        <taxon>Chitinophagales</taxon>
        <taxon>Chitinophagaceae</taxon>
        <taxon>Chitinophaga</taxon>
    </lineage>
</organism>
<evidence type="ECO:0000256" key="1">
    <source>
        <dbReference type="SAM" id="Phobius"/>
    </source>
</evidence>
<feature type="transmembrane region" description="Helical" evidence="1">
    <location>
        <begin position="39"/>
        <end position="59"/>
    </location>
</feature>